<protein>
    <recommendedName>
        <fullName evidence="4">50S ribosomal protein L35</fullName>
    </recommendedName>
</protein>
<dbReference type="Pfam" id="PF01632">
    <property type="entry name" value="Ribosomal_L35p"/>
    <property type="match status" value="1"/>
</dbReference>
<dbReference type="SUPFAM" id="SSF143034">
    <property type="entry name" value="L35p-like"/>
    <property type="match status" value="1"/>
</dbReference>
<proteinExistence type="inferred from homology"/>
<sequence length="102" mass="11651">MSFFLTPMINNVSRLSTTMMMMRPWIFENHSLRSMGSKALIKTNKSAAKRFRVRSSGSIKRNKAGTQHNSGYKTRQRCNQLGQSTGVSEPAIEKRMRRLIGK</sequence>
<evidence type="ECO:0000313" key="6">
    <source>
        <dbReference type="EMBL" id="CAD9691148.1"/>
    </source>
</evidence>
<dbReference type="InterPro" id="IPR021137">
    <property type="entry name" value="Ribosomal_bL35-like"/>
</dbReference>
<reference evidence="6" key="1">
    <citation type="submission" date="2021-01" db="EMBL/GenBank/DDBJ databases">
        <authorList>
            <person name="Corre E."/>
            <person name="Pelletier E."/>
            <person name="Niang G."/>
            <person name="Scheremetjew M."/>
            <person name="Finn R."/>
            <person name="Kale V."/>
            <person name="Holt S."/>
            <person name="Cochrane G."/>
            <person name="Meng A."/>
            <person name="Brown T."/>
            <person name="Cohen L."/>
        </authorList>
    </citation>
    <scope>NUCLEOTIDE SEQUENCE</scope>
    <source>
        <strain evidence="6">CCMP1452</strain>
    </source>
</reference>
<dbReference type="PROSITE" id="PS00936">
    <property type="entry name" value="RIBOSOMAL_L35"/>
    <property type="match status" value="1"/>
</dbReference>
<dbReference type="EMBL" id="HBHI01024411">
    <property type="protein sequence ID" value="CAD9691148.1"/>
    <property type="molecule type" value="Transcribed_RNA"/>
</dbReference>
<dbReference type="PANTHER" id="PTHR33343">
    <property type="entry name" value="54S RIBOSOMAL PROTEIN BL35M"/>
    <property type="match status" value="1"/>
</dbReference>
<keyword evidence="2 4" id="KW-0689">Ribosomal protein</keyword>
<feature type="compositionally biased region" description="Polar residues" evidence="5">
    <location>
        <begin position="55"/>
        <end position="74"/>
    </location>
</feature>
<evidence type="ECO:0000256" key="4">
    <source>
        <dbReference type="RuleBase" id="RU000568"/>
    </source>
</evidence>
<comment type="similarity">
    <text evidence="1 4">Belongs to the bacterial ribosomal protein bL35 family.</text>
</comment>
<dbReference type="GO" id="GO:0003735">
    <property type="term" value="F:structural constituent of ribosome"/>
    <property type="evidence" value="ECO:0007669"/>
    <property type="project" value="InterPro"/>
</dbReference>
<accession>A0A7S2S6M9</accession>
<dbReference type="GO" id="GO:0006412">
    <property type="term" value="P:translation"/>
    <property type="evidence" value="ECO:0007669"/>
    <property type="project" value="InterPro"/>
</dbReference>
<dbReference type="InterPro" id="IPR001706">
    <property type="entry name" value="Ribosomal_bL35"/>
</dbReference>
<keyword evidence="3 4" id="KW-0687">Ribonucleoprotein</keyword>
<organism evidence="6">
    <name type="scientific">Eucampia antarctica</name>
    <dbReference type="NCBI Taxonomy" id="49252"/>
    <lineage>
        <taxon>Eukaryota</taxon>
        <taxon>Sar</taxon>
        <taxon>Stramenopiles</taxon>
        <taxon>Ochrophyta</taxon>
        <taxon>Bacillariophyta</taxon>
        <taxon>Mediophyceae</taxon>
        <taxon>Biddulphiophycidae</taxon>
        <taxon>Hemiaulales</taxon>
        <taxon>Hemiaulaceae</taxon>
        <taxon>Eucampia</taxon>
    </lineage>
</organism>
<gene>
    <name evidence="6" type="ORF">EANT1437_LOCUS12511</name>
</gene>
<dbReference type="GO" id="GO:0015934">
    <property type="term" value="C:large ribosomal subunit"/>
    <property type="evidence" value="ECO:0007669"/>
    <property type="project" value="TreeGrafter"/>
</dbReference>
<dbReference type="AlphaFoldDB" id="A0A7S2S6M9"/>
<evidence type="ECO:0000256" key="3">
    <source>
        <dbReference type="ARBA" id="ARBA00023274"/>
    </source>
</evidence>
<evidence type="ECO:0000256" key="1">
    <source>
        <dbReference type="ARBA" id="ARBA00006598"/>
    </source>
</evidence>
<feature type="region of interest" description="Disordered" evidence="5">
    <location>
        <begin position="44"/>
        <end position="74"/>
    </location>
</feature>
<evidence type="ECO:0000256" key="5">
    <source>
        <dbReference type="SAM" id="MobiDB-lite"/>
    </source>
</evidence>
<evidence type="ECO:0000256" key="2">
    <source>
        <dbReference type="ARBA" id="ARBA00022980"/>
    </source>
</evidence>
<dbReference type="InterPro" id="IPR037229">
    <property type="entry name" value="Ribosomal_bL35_sf"/>
</dbReference>
<dbReference type="Gene3D" id="4.10.410.60">
    <property type="match status" value="1"/>
</dbReference>
<name>A0A7S2S6M9_9STRA</name>
<dbReference type="InterPro" id="IPR018265">
    <property type="entry name" value="Ribosomal_bL35_CS"/>
</dbReference>
<dbReference type="PRINTS" id="PR00064">
    <property type="entry name" value="RIBOSOMALL35"/>
</dbReference>
<dbReference type="PANTHER" id="PTHR33343:SF1">
    <property type="entry name" value="LARGE RIBOSOMAL SUBUNIT PROTEIN BL35M"/>
    <property type="match status" value="1"/>
</dbReference>